<dbReference type="InterPro" id="IPR012337">
    <property type="entry name" value="RNaseH-like_sf"/>
</dbReference>
<gene>
    <name evidence="2" type="ORF">ADUPG1_003504</name>
</gene>
<evidence type="ECO:0000313" key="3">
    <source>
        <dbReference type="Proteomes" id="UP001057375"/>
    </source>
</evidence>
<dbReference type="Gene3D" id="3.30.420.10">
    <property type="entry name" value="Ribonuclease H-like superfamily/Ribonuclease H"/>
    <property type="match status" value="1"/>
</dbReference>
<dbReference type="InterPro" id="IPR001584">
    <property type="entry name" value="Integrase_cat-core"/>
</dbReference>
<evidence type="ECO:0000259" key="1">
    <source>
        <dbReference type="PROSITE" id="PS50994"/>
    </source>
</evidence>
<accession>A0ABQ5KZQ3</accession>
<protein>
    <recommendedName>
        <fullName evidence="1">Integrase catalytic domain-containing protein</fullName>
    </recommendedName>
</protein>
<feature type="non-terminal residue" evidence="2">
    <location>
        <position position="1"/>
    </location>
</feature>
<name>A0ABQ5KZQ3_9EUKA</name>
<evidence type="ECO:0000313" key="2">
    <source>
        <dbReference type="EMBL" id="GKT37566.1"/>
    </source>
</evidence>
<proteinExistence type="predicted"/>
<dbReference type="PANTHER" id="PTHR37984">
    <property type="entry name" value="PROTEIN CBG26694"/>
    <property type="match status" value="1"/>
</dbReference>
<reference evidence="2" key="1">
    <citation type="submission" date="2022-03" db="EMBL/GenBank/DDBJ databases">
        <title>Draft genome sequence of Aduncisulcus paluster, a free-living microaerophilic Fornicata.</title>
        <authorList>
            <person name="Yuyama I."/>
            <person name="Kume K."/>
            <person name="Tamura T."/>
            <person name="Inagaki Y."/>
            <person name="Hashimoto T."/>
        </authorList>
    </citation>
    <scope>NUCLEOTIDE SEQUENCE</scope>
    <source>
        <strain evidence="2">NY0171</strain>
    </source>
</reference>
<dbReference type="PANTHER" id="PTHR37984:SF5">
    <property type="entry name" value="PROTEIN NYNRIN-LIKE"/>
    <property type="match status" value="1"/>
</dbReference>
<dbReference type="PROSITE" id="PS50994">
    <property type="entry name" value="INTEGRASE"/>
    <property type="match status" value="1"/>
</dbReference>
<keyword evidence="3" id="KW-1185">Reference proteome</keyword>
<dbReference type="InterPro" id="IPR036397">
    <property type="entry name" value="RNaseH_sf"/>
</dbReference>
<dbReference type="EMBL" id="BQXS01004818">
    <property type="protein sequence ID" value="GKT37566.1"/>
    <property type="molecule type" value="Genomic_DNA"/>
</dbReference>
<dbReference type="InterPro" id="IPR050951">
    <property type="entry name" value="Retrovirus_Pol_polyprotein"/>
</dbReference>
<dbReference type="Proteomes" id="UP001057375">
    <property type="component" value="Unassembled WGS sequence"/>
</dbReference>
<dbReference type="SUPFAM" id="SSF53098">
    <property type="entry name" value="Ribonuclease H-like"/>
    <property type="match status" value="1"/>
</dbReference>
<feature type="domain" description="Integrase catalytic" evidence="1">
    <location>
        <begin position="1"/>
        <end position="80"/>
    </location>
</feature>
<organism evidence="2 3">
    <name type="scientific">Aduncisulcus paluster</name>
    <dbReference type="NCBI Taxonomy" id="2918883"/>
    <lineage>
        <taxon>Eukaryota</taxon>
        <taxon>Metamonada</taxon>
        <taxon>Carpediemonas-like organisms</taxon>
        <taxon>Aduncisulcus</taxon>
    </lineage>
</organism>
<sequence length="184" mass="21426">ERLFQALHISHHRTIPYNPQSNGIIERSNREMLKFLRAMIAEGLDPCDWDGALKEIQFLMNTQEHSALGLSPFELVYGREPTDTFDLLHDTSYKKDLRMGNRKSREIAQDYLDRRMRTLLEIRDRAQKVQEKLRKQEKADLVTPGKAVWLIPAKKGGKLAPRFRGPFIKTTLSSEFTLDVWFPS</sequence>
<comment type="caution">
    <text evidence="2">The sequence shown here is derived from an EMBL/GenBank/DDBJ whole genome shotgun (WGS) entry which is preliminary data.</text>
</comment>